<dbReference type="SMART" id="SM00950">
    <property type="entry name" value="Piwi"/>
    <property type="match status" value="1"/>
</dbReference>
<dbReference type="InterPro" id="IPR003100">
    <property type="entry name" value="PAZ_dom"/>
</dbReference>
<dbReference type="Pfam" id="PF16487">
    <property type="entry name" value="ArgoMid"/>
    <property type="match status" value="1"/>
</dbReference>
<dbReference type="CDD" id="cd04657">
    <property type="entry name" value="Piwi_ago-like"/>
    <property type="match status" value="1"/>
</dbReference>
<feature type="compositionally biased region" description="Basic and acidic residues" evidence="2">
    <location>
        <begin position="240"/>
        <end position="251"/>
    </location>
</feature>
<organism evidence="5 6">
    <name type="scientific">Caerostris extrusa</name>
    <name type="common">Bark spider</name>
    <name type="synonym">Caerostris bankana</name>
    <dbReference type="NCBI Taxonomy" id="172846"/>
    <lineage>
        <taxon>Eukaryota</taxon>
        <taxon>Metazoa</taxon>
        <taxon>Ecdysozoa</taxon>
        <taxon>Arthropoda</taxon>
        <taxon>Chelicerata</taxon>
        <taxon>Arachnida</taxon>
        <taxon>Araneae</taxon>
        <taxon>Araneomorphae</taxon>
        <taxon>Entelegynae</taxon>
        <taxon>Araneoidea</taxon>
        <taxon>Araneidae</taxon>
        <taxon>Caerostris</taxon>
    </lineage>
</organism>
<dbReference type="PROSITE" id="PS50822">
    <property type="entry name" value="PIWI"/>
    <property type="match status" value="1"/>
</dbReference>
<feature type="compositionally biased region" description="Low complexity" evidence="2">
    <location>
        <begin position="13"/>
        <end position="98"/>
    </location>
</feature>
<evidence type="ECO:0000313" key="6">
    <source>
        <dbReference type="Proteomes" id="UP001054945"/>
    </source>
</evidence>
<dbReference type="Gene3D" id="3.30.420.10">
    <property type="entry name" value="Ribonuclease H-like superfamily/Ribonuclease H"/>
    <property type="match status" value="1"/>
</dbReference>
<comment type="caution">
    <text evidence="5">The sequence shown here is derived from an EMBL/GenBank/DDBJ whole genome shotgun (WGS) entry which is preliminary data.</text>
</comment>
<dbReference type="PROSITE" id="PS50821">
    <property type="entry name" value="PAZ"/>
    <property type="match status" value="1"/>
</dbReference>
<feature type="compositionally biased region" description="Basic residues" evidence="2">
    <location>
        <begin position="1"/>
        <end position="11"/>
    </location>
</feature>
<evidence type="ECO:0000313" key="5">
    <source>
        <dbReference type="EMBL" id="GIX87312.1"/>
    </source>
</evidence>
<dbReference type="EMBL" id="BPLR01021224">
    <property type="protein sequence ID" value="GIX87312.1"/>
    <property type="molecule type" value="Genomic_DNA"/>
</dbReference>
<feature type="region of interest" description="Disordered" evidence="2">
    <location>
        <begin position="225"/>
        <end position="255"/>
    </location>
</feature>
<dbReference type="Gene3D" id="2.170.260.10">
    <property type="entry name" value="paz domain"/>
    <property type="match status" value="1"/>
</dbReference>
<feature type="compositionally biased region" description="Low complexity" evidence="2">
    <location>
        <begin position="154"/>
        <end position="163"/>
    </location>
</feature>
<evidence type="ECO:0000259" key="4">
    <source>
        <dbReference type="PROSITE" id="PS50822"/>
    </source>
</evidence>
<evidence type="ECO:0000256" key="2">
    <source>
        <dbReference type="SAM" id="MobiDB-lite"/>
    </source>
</evidence>
<feature type="domain" description="Piwi" evidence="4">
    <location>
        <begin position="722"/>
        <end position="1032"/>
    </location>
</feature>
<dbReference type="AlphaFoldDB" id="A0AAV4NW86"/>
<gene>
    <name evidence="5" type="primary">AGO3</name>
    <name evidence="5" type="ORF">CEXT_426261</name>
</gene>
<feature type="region of interest" description="Disordered" evidence="2">
    <location>
        <begin position="1"/>
        <end position="168"/>
    </location>
</feature>
<dbReference type="SMART" id="SM01163">
    <property type="entry name" value="DUF1785"/>
    <property type="match status" value="1"/>
</dbReference>
<dbReference type="Pfam" id="PF02171">
    <property type="entry name" value="Piwi"/>
    <property type="match status" value="1"/>
</dbReference>
<reference evidence="5 6" key="1">
    <citation type="submission" date="2021-06" db="EMBL/GenBank/DDBJ databases">
        <title>Caerostris extrusa draft genome.</title>
        <authorList>
            <person name="Kono N."/>
            <person name="Arakawa K."/>
        </authorList>
    </citation>
    <scope>NUCLEOTIDE SEQUENCE [LARGE SCALE GENOMIC DNA]</scope>
</reference>
<protein>
    <submittedName>
        <fullName evidence="5">Protein argonaute-3</fullName>
    </submittedName>
</protein>
<name>A0AAV4NW86_CAEEX</name>
<dbReference type="Pfam" id="PF02170">
    <property type="entry name" value="PAZ"/>
    <property type="match status" value="1"/>
</dbReference>
<dbReference type="PANTHER" id="PTHR22891">
    <property type="entry name" value="EUKARYOTIC TRANSLATION INITIATION FACTOR 2C"/>
    <property type="match status" value="1"/>
</dbReference>
<evidence type="ECO:0000259" key="3">
    <source>
        <dbReference type="PROSITE" id="PS50821"/>
    </source>
</evidence>
<dbReference type="InterPro" id="IPR032473">
    <property type="entry name" value="Argonaute_Mid_dom"/>
</dbReference>
<dbReference type="InterPro" id="IPR003165">
    <property type="entry name" value="Piwi"/>
</dbReference>
<dbReference type="SUPFAM" id="SSF101690">
    <property type="entry name" value="PAZ domain"/>
    <property type="match status" value="1"/>
</dbReference>
<dbReference type="CDD" id="cd02846">
    <property type="entry name" value="PAZ_argonaute_like"/>
    <property type="match status" value="1"/>
</dbReference>
<dbReference type="Pfam" id="PF16486">
    <property type="entry name" value="ArgoN"/>
    <property type="match status" value="1"/>
</dbReference>
<dbReference type="Pfam" id="PF08699">
    <property type="entry name" value="ArgoL1"/>
    <property type="match status" value="1"/>
</dbReference>
<dbReference type="GO" id="GO:0034587">
    <property type="term" value="P:piRNA processing"/>
    <property type="evidence" value="ECO:0007669"/>
    <property type="project" value="UniProtKB-ARBA"/>
</dbReference>
<dbReference type="InterPro" id="IPR014811">
    <property type="entry name" value="ArgoL1"/>
</dbReference>
<evidence type="ECO:0000256" key="1">
    <source>
        <dbReference type="RuleBase" id="RU361178"/>
    </source>
</evidence>
<dbReference type="SUPFAM" id="SSF53098">
    <property type="entry name" value="Ribonuclease H-like"/>
    <property type="match status" value="1"/>
</dbReference>
<sequence length="1075" mass="120269">MPPKGKGRGRGGPRQPAQGGQQEQPGHPGGQQQQPDRQQQQPGRPGGQQQQPGGQHQQPGRPGGQQQQPGGQQQQPGGQQQQPGRPGGQQQQPFQGRGDVPPQRQQQLPPGFPGTGQQLPPGFPVRGQQPPSGQPVPTGLSHPTPALEQEKSPPKAQAKPKPQTISPADVGIELRHKKLIEPALPVKPTPGKLGRPIKLITNCVTLQAPSGFVYHYDVEIISHGHSVTTKQPPPKPSAAAEKDEADKDKDKRSKKYRCLSTKKNREIVNLMVETNKMFKGIFPAYDGMKNMYTKRPLGIQTELKCNVVIEDSDNPGNPDDPRGRRTETFEVIIKPVLKSDTYDCAISLDPLHALFDGKVSSVPQEAVMALETILRHGPCKRFTPVGRSFFFPPHPQDIHPLGGGLEIWFGYHQSLRLGQWKPLVNIDLTATGFYQKGSVIDYIAEFLNIRDVRQIYEKGLRDSDIARLRKELKGIRIAVTHLRYRRKYRIVNVSRESANKLEFTSENSDGKTVKQTIAKYFETTYKRLQFPHLPCLQVNPEKKRIFIPLEVCEIEEGQHCKKKLDEKQTAEMIKFTAKPPKQRFDKVRESLKTANFNQDPCVREFGMKVSTEPLALEGRVIEAPNVRYHQEQKIKPRDGSWDMRGQKYFKGAEIERWVLLSFANPRFCGMPKLENFASLLCKIASEQGIRIRQPENIEVIDNRRQSVRSVLINVKKQYDANLAVVVVPAMNKSVYGEVKQAAETVLGLATQCIKEESVVKKCSPPLVSNLCQKINAKTGGINNSLTPGETPPLLRKPIIIIGADVTHPGPSHEIKPSIAACVGSMDSHPSRYAVTISAQTNVNEKKEAIEIILNLKEMVLELLKAFYRNTRGLKPEKIIFYRDGVSEGQFHQVRRHEVKCIRDACRTLGQDYQPGITFIVVQKRHHVRFMPQDDRSGAGKMRNVPPGTTVDNTVVHPLNFDFFLCSHFGLQGTSRPCHYTVIEDDNDFTADDLQKLTYYLCHTYVRCTKSISSPAPVQYAHLAAFRARQHLLTATDESSSASTTSSGSSTFKDLPEEVFKAIKVLDAMKGTMYFV</sequence>
<accession>A0AAV4NW86</accession>
<dbReference type="Pfam" id="PF16488">
    <property type="entry name" value="ArgoL2"/>
    <property type="match status" value="1"/>
</dbReference>
<dbReference type="SMART" id="SM00949">
    <property type="entry name" value="PAZ"/>
    <property type="match status" value="1"/>
</dbReference>
<feature type="domain" description="PAZ" evidence="3">
    <location>
        <begin position="438"/>
        <end position="556"/>
    </location>
</feature>
<dbReference type="GO" id="GO:0003723">
    <property type="term" value="F:RNA binding"/>
    <property type="evidence" value="ECO:0007669"/>
    <property type="project" value="InterPro"/>
</dbReference>
<dbReference type="InterPro" id="IPR036397">
    <property type="entry name" value="RNaseH_sf"/>
</dbReference>
<dbReference type="Gene3D" id="3.40.50.2300">
    <property type="match status" value="1"/>
</dbReference>
<dbReference type="InterPro" id="IPR045246">
    <property type="entry name" value="Piwi_ago-like"/>
</dbReference>
<dbReference type="Proteomes" id="UP001054945">
    <property type="component" value="Unassembled WGS sequence"/>
</dbReference>
<dbReference type="InterPro" id="IPR032472">
    <property type="entry name" value="ArgoL2"/>
</dbReference>
<keyword evidence="6" id="KW-1185">Reference proteome</keyword>
<dbReference type="InterPro" id="IPR012337">
    <property type="entry name" value="RNaseH-like_sf"/>
</dbReference>
<proteinExistence type="inferred from homology"/>
<comment type="similarity">
    <text evidence="1">Belongs to the argonaute family.</text>
</comment>
<dbReference type="InterPro" id="IPR032474">
    <property type="entry name" value="Argonaute_N"/>
</dbReference>
<dbReference type="InterPro" id="IPR036085">
    <property type="entry name" value="PAZ_dom_sf"/>
</dbReference>